<dbReference type="PANTHER" id="PTHR11306">
    <property type="entry name" value="NIEMANN PICK TYPE C2 PROTEIN NPC2-RELATED"/>
    <property type="match status" value="1"/>
</dbReference>
<dbReference type="PANTHER" id="PTHR11306:SF36">
    <property type="entry name" value="NIEMANN-PICK TYPE C-2C-RELATED"/>
    <property type="match status" value="1"/>
</dbReference>
<feature type="domain" description="MD-2-related lipid-recognition" evidence="5">
    <location>
        <begin position="29"/>
        <end position="151"/>
    </location>
</feature>
<dbReference type="OrthoDB" id="4937502at2759"/>
<dbReference type="Proteomes" id="UP001153709">
    <property type="component" value="Chromosome 5"/>
</dbReference>
<dbReference type="InterPro" id="IPR003172">
    <property type="entry name" value="ML_dom"/>
</dbReference>
<evidence type="ECO:0000256" key="1">
    <source>
        <dbReference type="ARBA" id="ARBA00004613"/>
    </source>
</evidence>
<dbReference type="GO" id="GO:0015918">
    <property type="term" value="P:sterol transport"/>
    <property type="evidence" value="ECO:0007669"/>
    <property type="project" value="InterPro"/>
</dbReference>
<dbReference type="FunFam" id="2.60.40.770:FF:000001">
    <property type="entry name" value="NPC intracellular cholesterol transporter 2"/>
    <property type="match status" value="1"/>
</dbReference>
<evidence type="ECO:0000313" key="7">
    <source>
        <dbReference type="Proteomes" id="UP001153709"/>
    </source>
</evidence>
<accession>A0A9N9SYL1</accession>
<sequence>MGSKKVVISVVYLILVLGISLCLANSGNIKDCGSETGQIVKIELTDSEGGDRFPIKQGTNPSILVTFKSNTYSKTLNAVAIGTVGSNKGKYNLRNPNACELGVTCPINSGNTYNYTLNLFVIKSYPLVKIDLELHLKDENDKDVICALIPVEIVP</sequence>
<evidence type="ECO:0000256" key="4">
    <source>
        <dbReference type="SAM" id="SignalP"/>
    </source>
</evidence>
<dbReference type="Gene3D" id="2.60.40.770">
    <property type="match status" value="1"/>
</dbReference>
<dbReference type="AlphaFoldDB" id="A0A9N9SYL1"/>
<feature type="signal peptide" evidence="4">
    <location>
        <begin position="1"/>
        <end position="24"/>
    </location>
</feature>
<protein>
    <recommendedName>
        <fullName evidence="5">MD-2-related lipid-recognition domain-containing protein</fullName>
    </recommendedName>
</protein>
<dbReference type="SMART" id="SM00737">
    <property type="entry name" value="ML"/>
    <property type="match status" value="1"/>
</dbReference>
<keyword evidence="4" id="KW-0732">Signal</keyword>
<dbReference type="Pfam" id="PF02221">
    <property type="entry name" value="E1_DerP2_DerF2"/>
    <property type="match status" value="1"/>
</dbReference>
<gene>
    <name evidence="6" type="ORF">DIABBA_LOCUS8285</name>
</gene>
<reference evidence="6" key="1">
    <citation type="submission" date="2022-01" db="EMBL/GenBank/DDBJ databases">
        <authorList>
            <person name="King R."/>
        </authorList>
    </citation>
    <scope>NUCLEOTIDE SEQUENCE</scope>
</reference>
<dbReference type="EMBL" id="OU898280">
    <property type="protein sequence ID" value="CAG9835039.1"/>
    <property type="molecule type" value="Genomic_DNA"/>
</dbReference>
<feature type="chain" id="PRO_5040160177" description="MD-2-related lipid-recognition domain-containing protein" evidence="4">
    <location>
        <begin position="25"/>
        <end position="155"/>
    </location>
</feature>
<proteinExistence type="inferred from homology"/>
<dbReference type="SUPFAM" id="SSF81296">
    <property type="entry name" value="E set domains"/>
    <property type="match status" value="1"/>
</dbReference>
<evidence type="ECO:0000256" key="2">
    <source>
        <dbReference type="ARBA" id="ARBA00006370"/>
    </source>
</evidence>
<keyword evidence="3" id="KW-0964">Secreted</keyword>
<dbReference type="GO" id="GO:0005576">
    <property type="term" value="C:extracellular region"/>
    <property type="evidence" value="ECO:0007669"/>
    <property type="project" value="UniProtKB-SubCell"/>
</dbReference>
<name>A0A9N9SYL1_DIABA</name>
<organism evidence="6 7">
    <name type="scientific">Diabrotica balteata</name>
    <name type="common">Banded cucumber beetle</name>
    <dbReference type="NCBI Taxonomy" id="107213"/>
    <lineage>
        <taxon>Eukaryota</taxon>
        <taxon>Metazoa</taxon>
        <taxon>Ecdysozoa</taxon>
        <taxon>Arthropoda</taxon>
        <taxon>Hexapoda</taxon>
        <taxon>Insecta</taxon>
        <taxon>Pterygota</taxon>
        <taxon>Neoptera</taxon>
        <taxon>Endopterygota</taxon>
        <taxon>Coleoptera</taxon>
        <taxon>Polyphaga</taxon>
        <taxon>Cucujiformia</taxon>
        <taxon>Chrysomeloidea</taxon>
        <taxon>Chrysomelidae</taxon>
        <taxon>Galerucinae</taxon>
        <taxon>Diabroticina</taxon>
        <taxon>Diabroticites</taxon>
        <taxon>Diabrotica</taxon>
    </lineage>
</organism>
<dbReference type="InterPro" id="IPR014756">
    <property type="entry name" value="Ig_E-set"/>
</dbReference>
<dbReference type="InterPro" id="IPR039670">
    <property type="entry name" value="NPC2-like"/>
</dbReference>
<dbReference type="GO" id="GO:0032934">
    <property type="term" value="F:sterol binding"/>
    <property type="evidence" value="ECO:0007669"/>
    <property type="project" value="InterPro"/>
</dbReference>
<evidence type="ECO:0000256" key="3">
    <source>
        <dbReference type="ARBA" id="ARBA00022525"/>
    </source>
</evidence>
<keyword evidence="7" id="KW-1185">Reference proteome</keyword>
<evidence type="ECO:0000313" key="6">
    <source>
        <dbReference type="EMBL" id="CAG9835039.1"/>
    </source>
</evidence>
<comment type="similarity">
    <text evidence="2">Belongs to the NPC2 family.</text>
</comment>
<evidence type="ECO:0000259" key="5">
    <source>
        <dbReference type="SMART" id="SM00737"/>
    </source>
</evidence>
<comment type="subcellular location">
    <subcellularLocation>
        <location evidence="1">Secreted</location>
    </subcellularLocation>
</comment>